<evidence type="ECO:0000313" key="7">
    <source>
        <dbReference type="EMBL" id="RDI45548.1"/>
    </source>
</evidence>
<dbReference type="InterPro" id="IPR007627">
    <property type="entry name" value="RNA_pol_sigma70_r2"/>
</dbReference>
<dbReference type="InterPro" id="IPR013324">
    <property type="entry name" value="RNA_pol_sigma_r3/r4-like"/>
</dbReference>
<evidence type="ECO:0000259" key="6">
    <source>
        <dbReference type="Pfam" id="PF08281"/>
    </source>
</evidence>
<sequence>MELHDLIKRAKKGDEHAFYELLQTHKQQLYRIAYSYLKSEADAIEAIQETTYRAFRSIRKLKKPDYFSTWLIRILINYCNDELKKRSRLVFSDQFVEIAGSRQDQHSIEMEEAVDQLEEHLRQVITLKYFHDLKIKEIAQIMNLPEGTIKTWLAKGLKILKQNLSEEGGAPGA</sequence>
<dbReference type="SUPFAM" id="SSF88659">
    <property type="entry name" value="Sigma3 and sigma4 domains of RNA polymerase sigma factors"/>
    <property type="match status" value="1"/>
</dbReference>
<dbReference type="PANTHER" id="PTHR43133:SF51">
    <property type="entry name" value="RNA POLYMERASE SIGMA FACTOR"/>
    <property type="match status" value="1"/>
</dbReference>
<dbReference type="NCBIfam" id="TIGR02954">
    <property type="entry name" value="Sig70_famx3"/>
    <property type="match status" value="1"/>
</dbReference>
<dbReference type="Proteomes" id="UP000255326">
    <property type="component" value="Unassembled WGS sequence"/>
</dbReference>
<dbReference type="Gene3D" id="1.10.1740.10">
    <property type="match status" value="1"/>
</dbReference>
<dbReference type="PANTHER" id="PTHR43133">
    <property type="entry name" value="RNA POLYMERASE ECF-TYPE SIGMA FACTO"/>
    <property type="match status" value="1"/>
</dbReference>
<dbReference type="GO" id="GO:0003677">
    <property type="term" value="F:DNA binding"/>
    <property type="evidence" value="ECO:0007669"/>
    <property type="project" value="InterPro"/>
</dbReference>
<organism evidence="7 8">
    <name type="scientific">Falsibacillus pallidus</name>
    <dbReference type="NCBI Taxonomy" id="493781"/>
    <lineage>
        <taxon>Bacteria</taxon>
        <taxon>Bacillati</taxon>
        <taxon>Bacillota</taxon>
        <taxon>Bacilli</taxon>
        <taxon>Bacillales</taxon>
        <taxon>Bacillaceae</taxon>
        <taxon>Falsibacillus</taxon>
    </lineage>
</organism>
<keyword evidence="8" id="KW-1185">Reference proteome</keyword>
<dbReference type="InterPro" id="IPR014300">
    <property type="entry name" value="RNA_pol_sigma-V"/>
</dbReference>
<dbReference type="GO" id="GO:0006352">
    <property type="term" value="P:DNA-templated transcription initiation"/>
    <property type="evidence" value="ECO:0007669"/>
    <property type="project" value="InterPro"/>
</dbReference>
<evidence type="ECO:0000256" key="1">
    <source>
        <dbReference type="ARBA" id="ARBA00010641"/>
    </source>
</evidence>
<dbReference type="CDD" id="cd06171">
    <property type="entry name" value="Sigma70_r4"/>
    <property type="match status" value="1"/>
</dbReference>
<feature type="domain" description="RNA polymerase sigma factor 70 region 4 type 2" evidence="6">
    <location>
        <begin position="109"/>
        <end position="159"/>
    </location>
</feature>
<evidence type="ECO:0000256" key="4">
    <source>
        <dbReference type="ARBA" id="ARBA00023163"/>
    </source>
</evidence>
<dbReference type="Gene3D" id="1.10.10.10">
    <property type="entry name" value="Winged helix-like DNA-binding domain superfamily/Winged helix DNA-binding domain"/>
    <property type="match status" value="1"/>
</dbReference>
<dbReference type="EMBL" id="QQAY01000002">
    <property type="protein sequence ID" value="RDI45548.1"/>
    <property type="molecule type" value="Genomic_DNA"/>
</dbReference>
<proteinExistence type="inferred from homology"/>
<evidence type="ECO:0000256" key="3">
    <source>
        <dbReference type="ARBA" id="ARBA00023082"/>
    </source>
</evidence>
<evidence type="ECO:0000256" key="2">
    <source>
        <dbReference type="ARBA" id="ARBA00023015"/>
    </source>
</evidence>
<gene>
    <name evidence="7" type="ORF">DFR59_102176</name>
</gene>
<keyword evidence="4" id="KW-0804">Transcription</keyword>
<evidence type="ECO:0000259" key="5">
    <source>
        <dbReference type="Pfam" id="PF04542"/>
    </source>
</evidence>
<dbReference type="AlphaFoldDB" id="A0A370GP93"/>
<accession>A0A370GP93</accession>
<dbReference type="SUPFAM" id="SSF88946">
    <property type="entry name" value="Sigma2 domain of RNA polymerase sigma factors"/>
    <property type="match status" value="1"/>
</dbReference>
<dbReference type="Pfam" id="PF04542">
    <property type="entry name" value="Sigma70_r2"/>
    <property type="match status" value="1"/>
</dbReference>
<dbReference type="OrthoDB" id="9782703at2"/>
<dbReference type="InterPro" id="IPR039425">
    <property type="entry name" value="RNA_pol_sigma-70-like"/>
</dbReference>
<dbReference type="RefSeq" id="WP_114744400.1">
    <property type="nucleotide sequence ID" value="NZ_QQAY01000002.1"/>
</dbReference>
<comment type="similarity">
    <text evidence="1">Belongs to the sigma-70 factor family. ECF subfamily.</text>
</comment>
<dbReference type="InterPro" id="IPR013325">
    <property type="entry name" value="RNA_pol_sigma_r2"/>
</dbReference>
<reference evidence="7 8" key="1">
    <citation type="submission" date="2018-07" db="EMBL/GenBank/DDBJ databases">
        <title>Genomic Encyclopedia of Type Strains, Phase IV (KMG-IV): sequencing the most valuable type-strain genomes for metagenomic binning, comparative biology and taxonomic classification.</title>
        <authorList>
            <person name="Goeker M."/>
        </authorList>
    </citation>
    <scope>NUCLEOTIDE SEQUENCE [LARGE SCALE GENOMIC DNA]</scope>
    <source>
        <strain evidence="7 8">DSM 25281</strain>
    </source>
</reference>
<comment type="caution">
    <text evidence="7">The sequence shown here is derived from an EMBL/GenBank/DDBJ whole genome shotgun (WGS) entry which is preliminary data.</text>
</comment>
<dbReference type="InterPro" id="IPR013249">
    <property type="entry name" value="RNA_pol_sigma70_r4_t2"/>
</dbReference>
<dbReference type="Pfam" id="PF08281">
    <property type="entry name" value="Sigma70_r4_2"/>
    <property type="match status" value="1"/>
</dbReference>
<keyword evidence="3" id="KW-0731">Sigma factor</keyword>
<dbReference type="InterPro" id="IPR014284">
    <property type="entry name" value="RNA_pol_sigma-70_dom"/>
</dbReference>
<dbReference type="InterPro" id="IPR036388">
    <property type="entry name" value="WH-like_DNA-bd_sf"/>
</dbReference>
<dbReference type="NCBIfam" id="TIGR02937">
    <property type="entry name" value="sigma70-ECF"/>
    <property type="match status" value="1"/>
</dbReference>
<evidence type="ECO:0000313" key="8">
    <source>
        <dbReference type="Proteomes" id="UP000255326"/>
    </source>
</evidence>
<name>A0A370GP93_9BACI</name>
<dbReference type="GO" id="GO:0016987">
    <property type="term" value="F:sigma factor activity"/>
    <property type="evidence" value="ECO:0007669"/>
    <property type="project" value="UniProtKB-KW"/>
</dbReference>
<protein>
    <submittedName>
        <fullName evidence="7">RNA polymerase sigma (SigV) subunit</fullName>
    </submittedName>
</protein>
<feature type="domain" description="RNA polymerase sigma-70 region 2" evidence="5">
    <location>
        <begin position="21"/>
        <end position="88"/>
    </location>
</feature>
<keyword evidence="2" id="KW-0805">Transcription regulation</keyword>